<dbReference type="OrthoDB" id="7194370at2759"/>
<proteinExistence type="predicted"/>
<dbReference type="Proteomes" id="UP001154114">
    <property type="component" value="Chromosome 5"/>
</dbReference>
<sequence>MKCILALSVFVLIAISTCVANDLIVGNSFNGHLIWQQKMEYMGIPFKKRVKEAFFSDPGLNVIKAVVARDLDHTQASATITAGGVGFTFVNLRFKSERGSGLNYAVELYSKKPPATLAPISKPISMVFCLIRRSEVATRVNISTSRKNSIIMKETINKLLHC</sequence>
<dbReference type="InterPro" id="IPR031734">
    <property type="entry name" value="MBF2"/>
</dbReference>
<gene>
    <name evidence="2" type="ORF">CINC_LOCUS11068</name>
</gene>
<dbReference type="EMBL" id="LR824008">
    <property type="protein sequence ID" value="CAD0196780.1"/>
    <property type="molecule type" value="Genomic_DNA"/>
</dbReference>
<evidence type="ECO:0000256" key="1">
    <source>
        <dbReference type="SAM" id="SignalP"/>
    </source>
</evidence>
<name>A0A9N8KUW4_CHRIL</name>
<feature type="signal peptide" evidence="1">
    <location>
        <begin position="1"/>
        <end position="20"/>
    </location>
</feature>
<evidence type="ECO:0000313" key="2">
    <source>
        <dbReference type="EMBL" id="CAD0196780.1"/>
    </source>
</evidence>
<dbReference type="AlphaFoldDB" id="A0A9N8KUW4"/>
<evidence type="ECO:0000313" key="3">
    <source>
        <dbReference type="Proteomes" id="UP001154114"/>
    </source>
</evidence>
<feature type="chain" id="PRO_5040433540" evidence="1">
    <location>
        <begin position="21"/>
        <end position="162"/>
    </location>
</feature>
<keyword evidence="3" id="KW-1185">Reference proteome</keyword>
<protein>
    <submittedName>
        <fullName evidence="2">Uncharacterized protein</fullName>
    </submittedName>
</protein>
<organism evidence="2 3">
    <name type="scientific">Chrysodeixis includens</name>
    <name type="common">Soybean looper</name>
    <name type="synonym">Pseudoplusia includens</name>
    <dbReference type="NCBI Taxonomy" id="689277"/>
    <lineage>
        <taxon>Eukaryota</taxon>
        <taxon>Metazoa</taxon>
        <taxon>Ecdysozoa</taxon>
        <taxon>Arthropoda</taxon>
        <taxon>Hexapoda</taxon>
        <taxon>Insecta</taxon>
        <taxon>Pterygota</taxon>
        <taxon>Neoptera</taxon>
        <taxon>Endopterygota</taxon>
        <taxon>Lepidoptera</taxon>
        <taxon>Glossata</taxon>
        <taxon>Ditrysia</taxon>
        <taxon>Noctuoidea</taxon>
        <taxon>Noctuidae</taxon>
        <taxon>Plusiinae</taxon>
        <taxon>Chrysodeixis</taxon>
    </lineage>
</organism>
<reference evidence="2" key="1">
    <citation type="submission" date="2021-12" db="EMBL/GenBank/DDBJ databases">
        <authorList>
            <person name="King R."/>
        </authorList>
    </citation>
    <scope>NUCLEOTIDE SEQUENCE</scope>
</reference>
<accession>A0A9N8KUW4</accession>
<keyword evidence="1" id="KW-0732">Signal</keyword>
<dbReference type="Pfam" id="PF15868">
    <property type="entry name" value="MBF2"/>
    <property type="match status" value="1"/>
</dbReference>